<evidence type="ECO:0000313" key="3">
    <source>
        <dbReference type="EMBL" id="CDW87943.1"/>
    </source>
</evidence>
<gene>
    <name evidence="3" type="primary">Contig14527.g15478</name>
    <name evidence="3" type="ORF">STYLEM_17058</name>
</gene>
<dbReference type="OrthoDB" id="10250504at2759"/>
<protein>
    <submittedName>
        <fullName evidence="3">Uncharacterized protein</fullName>
    </submittedName>
</protein>
<evidence type="ECO:0000313" key="4">
    <source>
        <dbReference type="Proteomes" id="UP000039865"/>
    </source>
</evidence>
<evidence type="ECO:0000256" key="2">
    <source>
        <dbReference type="ARBA" id="ARBA00023163"/>
    </source>
</evidence>
<evidence type="ECO:0000256" key="1">
    <source>
        <dbReference type="ARBA" id="ARBA00022478"/>
    </source>
</evidence>
<keyword evidence="1" id="KW-0240">DNA-directed RNA polymerase</keyword>
<dbReference type="AlphaFoldDB" id="A0A078B373"/>
<proteinExistence type="predicted"/>
<sequence length="183" mass="21046">MSSDQENLFKESVVLDKIMLHPSDMVNFKHSIVKELNKKLIKWDDQLKGILVSYQNVCILNGGKGRIMDDFAWIQYVVRYKVTYAQPKVDQKLRHMTLLVYNMLTVIVQLDNLDSSKYEIKNATLDILSDDQDEDFDIDNKKNKIEIMDKQKGQLLSTESTVEVKITKLSISSGNVILFGSLI</sequence>
<dbReference type="InterPro" id="IPR036898">
    <property type="entry name" value="RNA_pol_Rpb7-like_N_sf"/>
</dbReference>
<organism evidence="3 4">
    <name type="scientific">Stylonychia lemnae</name>
    <name type="common">Ciliate</name>
    <dbReference type="NCBI Taxonomy" id="5949"/>
    <lineage>
        <taxon>Eukaryota</taxon>
        <taxon>Sar</taxon>
        <taxon>Alveolata</taxon>
        <taxon>Ciliophora</taxon>
        <taxon>Intramacronucleata</taxon>
        <taxon>Spirotrichea</taxon>
        <taxon>Stichotrichia</taxon>
        <taxon>Sporadotrichida</taxon>
        <taxon>Oxytrichidae</taxon>
        <taxon>Stylonychinae</taxon>
        <taxon>Stylonychia</taxon>
    </lineage>
</organism>
<keyword evidence="4" id="KW-1185">Reference proteome</keyword>
<reference evidence="3 4" key="1">
    <citation type="submission" date="2014-06" db="EMBL/GenBank/DDBJ databases">
        <authorList>
            <person name="Swart Estienne"/>
        </authorList>
    </citation>
    <scope>NUCLEOTIDE SEQUENCE [LARGE SCALE GENOMIC DNA]</scope>
    <source>
        <strain evidence="3 4">130c</strain>
    </source>
</reference>
<dbReference type="Proteomes" id="UP000039865">
    <property type="component" value="Unassembled WGS sequence"/>
</dbReference>
<keyword evidence="2" id="KW-0804">Transcription</keyword>
<dbReference type="InParanoid" id="A0A078B373"/>
<dbReference type="GO" id="GO:0000428">
    <property type="term" value="C:DNA-directed RNA polymerase complex"/>
    <property type="evidence" value="ECO:0007669"/>
    <property type="project" value="UniProtKB-KW"/>
</dbReference>
<name>A0A078B373_STYLE</name>
<dbReference type="Gene3D" id="3.30.1490.120">
    <property type="entry name" value="RNA polymerase Rpb7-like, N-terminal domain"/>
    <property type="match status" value="1"/>
</dbReference>
<accession>A0A078B373</accession>
<dbReference type="EMBL" id="CCKQ01016077">
    <property type="protein sequence ID" value="CDW87943.1"/>
    <property type="molecule type" value="Genomic_DNA"/>
</dbReference>